<keyword evidence="2" id="KW-0812">Transmembrane</keyword>
<evidence type="ECO:0000256" key="1">
    <source>
        <dbReference type="SAM" id="MobiDB-lite"/>
    </source>
</evidence>
<dbReference type="EMBL" id="MU001672">
    <property type="protein sequence ID" value="KAF2460791.1"/>
    <property type="molecule type" value="Genomic_DNA"/>
</dbReference>
<keyword evidence="2" id="KW-0472">Membrane</keyword>
<evidence type="ECO:0000313" key="4">
    <source>
        <dbReference type="Proteomes" id="UP000799766"/>
    </source>
</evidence>
<proteinExistence type="predicted"/>
<feature type="transmembrane region" description="Helical" evidence="2">
    <location>
        <begin position="136"/>
        <end position="157"/>
    </location>
</feature>
<accession>A0A6A6P9X6</accession>
<protein>
    <submittedName>
        <fullName evidence="3">Uncharacterized protein</fullName>
    </submittedName>
</protein>
<reference evidence="3" key="1">
    <citation type="journal article" date="2020" name="Stud. Mycol.">
        <title>101 Dothideomycetes genomes: a test case for predicting lifestyles and emergence of pathogens.</title>
        <authorList>
            <person name="Haridas S."/>
            <person name="Albert R."/>
            <person name="Binder M."/>
            <person name="Bloem J."/>
            <person name="Labutti K."/>
            <person name="Salamov A."/>
            <person name="Andreopoulos B."/>
            <person name="Baker S."/>
            <person name="Barry K."/>
            <person name="Bills G."/>
            <person name="Bluhm B."/>
            <person name="Cannon C."/>
            <person name="Castanera R."/>
            <person name="Culley D."/>
            <person name="Daum C."/>
            <person name="Ezra D."/>
            <person name="Gonzalez J."/>
            <person name="Henrissat B."/>
            <person name="Kuo A."/>
            <person name="Liang C."/>
            <person name="Lipzen A."/>
            <person name="Lutzoni F."/>
            <person name="Magnuson J."/>
            <person name="Mondo S."/>
            <person name="Nolan M."/>
            <person name="Ohm R."/>
            <person name="Pangilinan J."/>
            <person name="Park H.-J."/>
            <person name="Ramirez L."/>
            <person name="Alfaro M."/>
            <person name="Sun H."/>
            <person name="Tritt A."/>
            <person name="Yoshinaga Y."/>
            <person name="Zwiers L.-H."/>
            <person name="Turgeon B."/>
            <person name="Goodwin S."/>
            <person name="Spatafora J."/>
            <person name="Crous P."/>
            <person name="Grigoriev I."/>
        </authorList>
    </citation>
    <scope>NUCLEOTIDE SEQUENCE</scope>
    <source>
        <strain evidence="3">ATCC 16933</strain>
    </source>
</reference>
<gene>
    <name evidence="3" type="ORF">BDY21DRAFT_131906</name>
</gene>
<feature type="transmembrane region" description="Helical" evidence="2">
    <location>
        <begin position="163"/>
        <end position="182"/>
    </location>
</feature>
<feature type="region of interest" description="Disordered" evidence="1">
    <location>
        <begin position="84"/>
        <end position="137"/>
    </location>
</feature>
<sequence length="224" mass="24789">MSKYRGTCSSMVFKLIIEQFPSVTMPPVLPYYVIEKQCLLLPNNHFITQVHEPKPLLPNRISAQHDHHSPYYVCISPSPPRWLEQPSPPKTAARSRRPPSLRSSSQTPSPRPLGFRDPNHSATPRSARMKHGAGSAGPLAAPATTAALVVFFCRVGVWGGRPWSFYFVINFGGGGGVGLLVVEGSARVWGNARNICILLERERKKKGNYFLWGKSRRGGRRGCG</sequence>
<keyword evidence="2" id="KW-1133">Transmembrane helix</keyword>
<keyword evidence="4" id="KW-1185">Reference proteome</keyword>
<evidence type="ECO:0000256" key="2">
    <source>
        <dbReference type="SAM" id="Phobius"/>
    </source>
</evidence>
<dbReference type="Proteomes" id="UP000799766">
    <property type="component" value="Unassembled WGS sequence"/>
</dbReference>
<evidence type="ECO:0000313" key="3">
    <source>
        <dbReference type="EMBL" id="KAF2460791.1"/>
    </source>
</evidence>
<organism evidence="3 4">
    <name type="scientific">Lineolata rhizophorae</name>
    <dbReference type="NCBI Taxonomy" id="578093"/>
    <lineage>
        <taxon>Eukaryota</taxon>
        <taxon>Fungi</taxon>
        <taxon>Dikarya</taxon>
        <taxon>Ascomycota</taxon>
        <taxon>Pezizomycotina</taxon>
        <taxon>Dothideomycetes</taxon>
        <taxon>Dothideomycetes incertae sedis</taxon>
        <taxon>Lineolatales</taxon>
        <taxon>Lineolataceae</taxon>
        <taxon>Lineolata</taxon>
    </lineage>
</organism>
<name>A0A6A6P9X6_9PEZI</name>
<dbReference type="AlphaFoldDB" id="A0A6A6P9X6"/>